<sequence>MTKERSKRSYKRNEIIHAWVHKKENTPETIYYKDSRHSYNCVVGIGDYLFKGNKIDNTLDNLFKYWHERNNCAAIINRKNKEAILYCESPLYYDVRSSIPEDWTVYISMSYLEKDILNESEEVKLKLHAEYLIHELYKWFQHEFVALNSNKRLYYNGNVDRLYDDRKGFIEFTNWCIDKELYKYGWFDKIINSPIVYHIYHGWSYKTSIEVIPKSVKDITNKEIFSSEQIKELKFRAFYTQYCYGKGISLKEVRKRYHTVFVPEKDIDNKYPISKEVYKDCGSWCSYVIARSKALDAMEKDVERKRKETNKRNREEALRNINYTDQAAKWRQGVNITTCISYYAWKKDKGHWEYKEVKEYTNGIENTQLKLVIPFNTAARFIYTSRGCLVPYHDAVCLFRTFKYVIDKHKEEKEFEMKFSDKNIICGDYKLLRIFKGRKFKDSQISVPPSSRDYLDKIDWCIVVGCHYIWYEDILDFIKYYKLEKDFGV</sequence>
<evidence type="ECO:0000313" key="1">
    <source>
        <dbReference type="EMBL" id="WEU69884.1"/>
    </source>
</evidence>
<evidence type="ECO:0000313" key="2">
    <source>
        <dbReference type="Proteomes" id="UP001269161"/>
    </source>
</evidence>
<dbReference type="Proteomes" id="UP001269161">
    <property type="component" value="Segment"/>
</dbReference>
<dbReference type="EMBL" id="OQ198719">
    <property type="protein sequence ID" value="WEU69884.1"/>
    <property type="molecule type" value="Genomic_DNA"/>
</dbReference>
<keyword evidence="2" id="KW-1185">Reference proteome</keyword>
<proteinExistence type="predicted"/>
<name>A0AAF0ID08_9CAUD</name>
<dbReference type="RefSeq" id="YP_011108646.1">
    <property type="nucleotide sequence ID" value="NC_091965.1"/>
</dbReference>
<organism evidence="1 2">
    <name type="scientific">Caudoviricetes sp. 'Rudgehvirus jaberico'</name>
    <dbReference type="NCBI Taxonomy" id="3028515"/>
    <lineage>
        <taxon>Viruses</taxon>
        <taxon>Duplodnaviria</taxon>
        <taxon>Heunggongvirae</taxon>
        <taxon>Uroviricota</taxon>
        <taxon>Caudoviricetes</taxon>
        <taxon>Crassvirales</taxon>
        <taxon>Intestiviridae</taxon>
        <taxon>Crudevirinae</taxon>
    </lineage>
</organism>
<protein>
    <submittedName>
        <fullName evidence="1">Uncharacterized protein</fullName>
    </submittedName>
</protein>
<reference evidence="1" key="1">
    <citation type="submission" date="2023-01" db="EMBL/GenBank/DDBJ databases">
        <title>New crAssphage isolates infecting Bacteroides cellulosilyticus.</title>
        <authorList>
            <person name="Papudeshi B."/>
            <person name="Vega A.A."/>
            <person name="Souza C."/>
            <person name="Giles S.K."/>
            <person name="Mallawaarachchi V."/>
            <person name="Roach M.J."/>
            <person name="An M."/>
            <person name="Jacobson N."/>
            <person name="McNair K."/>
            <person name="Mora M.F."/>
            <person name="Pastrana K."/>
            <person name="Leigh C."/>
            <person name="Cram C."/>
            <person name="Plewa W.S."/>
            <person name="Grigson S.R."/>
            <person name="Bouras G.S."/>
            <person name="Decewicz P."/>
            <person name="Luque A."/>
            <person name="Droit L."/>
            <person name="Handley S."/>
            <person name="Segall A.M."/>
            <person name="Dinsdale E.A."/>
            <person name="Edwards R.A."/>
        </authorList>
    </citation>
    <scope>NUCLEOTIDE SEQUENCE</scope>
    <source>
        <strain evidence="1">Bc11</strain>
    </source>
</reference>
<accession>A0AAF0ID08</accession>